<dbReference type="Proteomes" id="UP000656319">
    <property type="component" value="Unassembled WGS sequence"/>
</dbReference>
<evidence type="ECO:0000256" key="3">
    <source>
        <dbReference type="ARBA" id="ARBA00023125"/>
    </source>
</evidence>
<evidence type="ECO:0000259" key="5">
    <source>
        <dbReference type="PROSITE" id="PS50931"/>
    </source>
</evidence>
<sequence length="298" mass="32697">MKQHQLHAFLALAAGGSLTRAASALNRTTAAISKSIRELESEFEVQLFERTPHGMSLSAGGRALLPRAQAVSAEMTRAHEELGALRGQHAGHLRIGLTPAVSVLIAPDLVARFMQQHPAVRVELYEYQREQMMHRLDDGTLDVALHAQPSFADTQPDSRSQLVFETSFALVTARGGRYAQARALDDLQHALWIYTDPNGAQQRFVNRVFVDAGLAAPARTLMCTASVPGVALAVKMDALMLVARPILRTRTELVELLLFPVLPQLRVWCTVRHAATAPAQVGAFLEEALRWQARDTSD</sequence>
<keyword evidence="7" id="KW-1185">Reference proteome</keyword>
<dbReference type="Pfam" id="PF00126">
    <property type="entry name" value="HTH_1"/>
    <property type="match status" value="1"/>
</dbReference>
<protein>
    <submittedName>
        <fullName evidence="6">HTH-type transcriptional regulator TsaR</fullName>
    </submittedName>
</protein>
<reference evidence="6 7" key="1">
    <citation type="submission" date="2020-10" db="EMBL/GenBank/DDBJ databases">
        <authorList>
            <person name="Peeters C."/>
        </authorList>
    </citation>
    <scope>NUCLEOTIDE SEQUENCE [LARGE SCALE GENOMIC DNA]</scope>
    <source>
        <strain evidence="6 7">LMG 27952</strain>
    </source>
</reference>
<proteinExistence type="inferred from homology"/>
<evidence type="ECO:0000313" key="6">
    <source>
        <dbReference type="EMBL" id="CAD6561892.1"/>
    </source>
</evidence>
<organism evidence="6 7">
    <name type="scientific">Paraburkholderia hiiakae</name>
    <dbReference type="NCBI Taxonomy" id="1081782"/>
    <lineage>
        <taxon>Bacteria</taxon>
        <taxon>Pseudomonadati</taxon>
        <taxon>Pseudomonadota</taxon>
        <taxon>Betaproteobacteria</taxon>
        <taxon>Burkholderiales</taxon>
        <taxon>Burkholderiaceae</taxon>
        <taxon>Paraburkholderia</taxon>
    </lineage>
</organism>
<comment type="caution">
    <text evidence="6">The sequence shown here is derived from an EMBL/GenBank/DDBJ whole genome shotgun (WGS) entry which is preliminary data.</text>
</comment>
<dbReference type="PRINTS" id="PR00039">
    <property type="entry name" value="HTHLYSR"/>
</dbReference>
<name>A0ABM8PBH7_9BURK</name>
<dbReference type="EMBL" id="CAJHCQ010000040">
    <property type="protein sequence ID" value="CAD6561892.1"/>
    <property type="molecule type" value="Genomic_DNA"/>
</dbReference>
<dbReference type="Gene3D" id="3.40.190.290">
    <property type="match status" value="1"/>
</dbReference>
<dbReference type="PANTHER" id="PTHR30419:SF30">
    <property type="entry name" value="LYSR FAMILY TRANSCRIPTIONAL REGULATOR"/>
    <property type="match status" value="1"/>
</dbReference>
<feature type="domain" description="HTH lysR-type" evidence="5">
    <location>
        <begin position="1"/>
        <end position="58"/>
    </location>
</feature>
<dbReference type="InterPro" id="IPR036390">
    <property type="entry name" value="WH_DNA-bd_sf"/>
</dbReference>
<dbReference type="InterPro" id="IPR050950">
    <property type="entry name" value="HTH-type_LysR_regulators"/>
</dbReference>
<dbReference type="Pfam" id="PF03466">
    <property type="entry name" value="LysR_substrate"/>
    <property type="match status" value="1"/>
</dbReference>
<evidence type="ECO:0000256" key="1">
    <source>
        <dbReference type="ARBA" id="ARBA00009437"/>
    </source>
</evidence>
<comment type="similarity">
    <text evidence="1">Belongs to the LysR transcriptional regulatory family.</text>
</comment>
<dbReference type="SUPFAM" id="SSF53850">
    <property type="entry name" value="Periplasmic binding protein-like II"/>
    <property type="match status" value="1"/>
</dbReference>
<keyword evidence="4" id="KW-0804">Transcription</keyword>
<dbReference type="SUPFAM" id="SSF46785">
    <property type="entry name" value="Winged helix' DNA-binding domain"/>
    <property type="match status" value="1"/>
</dbReference>
<dbReference type="InterPro" id="IPR000847">
    <property type="entry name" value="LysR_HTH_N"/>
</dbReference>
<dbReference type="Gene3D" id="1.10.10.10">
    <property type="entry name" value="Winged helix-like DNA-binding domain superfamily/Winged helix DNA-binding domain"/>
    <property type="match status" value="1"/>
</dbReference>
<dbReference type="InterPro" id="IPR005119">
    <property type="entry name" value="LysR_subst-bd"/>
</dbReference>
<dbReference type="InterPro" id="IPR036388">
    <property type="entry name" value="WH-like_DNA-bd_sf"/>
</dbReference>
<gene>
    <name evidence="6" type="primary">tsaR_5</name>
    <name evidence="6" type="ORF">LMG27952_07608</name>
</gene>
<keyword evidence="2" id="KW-0805">Transcription regulation</keyword>
<dbReference type="PANTHER" id="PTHR30419">
    <property type="entry name" value="HTH-TYPE TRANSCRIPTIONAL REGULATOR YBHD"/>
    <property type="match status" value="1"/>
</dbReference>
<accession>A0ABM8PBH7</accession>
<dbReference type="RefSeq" id="WP_201701012.1">
    <property type="nucleotide sequence ID" value="NZ_CAJHCQ010000040.1"/>
</dbReference>
<keyword evidence="3" id="KW-0238">DNA-binding</keyword>
<dbReference type="PROSITE" id="PS50931">
    <property type="entry name" value="HTH_LYSR"/>
    <property type="match status" value="1"/>
</dbReference>
<evidence type="ECO:0000256" key="4">
    <source>
        <dbReference type="ARBA" id="ARBA00023163"/>
    </source>
</evidence>
<evidence type="ECO:0000256" key="2">
    <source>
        <dbReference type="ARBA" id="ARBA00023015"/>
    </source>
</evidence>
<evidence type="ECO:0000313" key="7">
    <source>
        <dbReference type="Proteomes" id="UP000656319"/>
    </source>
</evidence>